<evidence type="ECO:0008006" key="3">
    <source>
        <dbReference type="Google" id="ProtNLM"/>
    </source>
</evidence>
<sequence length="357" mass="42521">MEARQTELELKQISEILKPGYDLDKEQPHISGERFLMTRDKLVLVGKSKKDNLRVIIKASRFKKGRDEIMQERTARIILSTLLFSKDVILFPKEILLWTDISTNYLVFITEFIEQDRVFVSYPVEEQFFTILRAFEVQEAFHATTFEHKKSVKNMFSIFTAKKYLDSFNDFIQIIQKNYPNENSNDILSEALKILEENRPLIDEYSNHLTHTDFVPHNFRTNGRKIYMLDCSSIHFGNKYEGWARFLNYMVIHNPELEQFLNEYVLKNRGTNDYLNLRLMRVYKIGYLLKYYAESLEKTTGNLNTLTLKRINFWHEVLKAVLSDTQLSKEILQDYIENRDDLRSEEEKKRQREFSVA</sequence>
<evidence type="ECO:0000313" key="1">
    <source>
        <dbReference type="EMBL" id="OHA93025.1"/>
    </source>
</evidence>
<dbReference type="EMBL" id="MHVL01000028">
    <property type="protein sequence ID" value="OHA93025.1"/>
    <property type="molecule type" value="Genomic_DNA"/>
</dbReference>
<proteinExistence type="predicted"/>
<dbReference type="Proteomes" id="UP000179264">
    <property type="component" value="Unassembled WGS sequence"/>
</dbReference>
<dbReference type="AlphaFoldDB" id="A0A1G2T6X7"/>
<dbReference type="SUPFAM" id="SSF56112">
    <property type="entry name" value="Protein kinase-like (PK-like)"/>
    <property type="match status" value="1"/>
</dbReference>
<evidence type="ECO:0000313" key="2">
    <source>
        <dbReference type="Proteomes" id="UP000179264"/>
    </source>
</evidence>
<organism evidence="1 2">
    <name type="scientific">Candidatus Zambryskibacteria bacterium RIFCSPHIGHO2_02_38_10.5</name>
    <dbReference type="NCBI Taxonomy" id="1802742"/>
    <lineage>
        <taxon>Bacteria</taxon>
        <taxon>Candidatus Zambryskiibacteriota</taxon>
    </lineage>
</organism>
<comment type="caution">
    <text evidence="1">The sequence shown here is derived from an EMBL/GenBank/DDBJ whole genome shotgun (WGS) entry which is preliminary data.</text>
</comment>
<dbReference type="InterPro" id="IPR011009">
    <property type="entry name" value="Kinase-like_dom_sf"/>
</dbReference>
<protein>
    <recommendedName>
        <fullName evidence="3">Aminoglycoside phosphotransferase domain-containing protein</fullName>
    </recommendedName>
</protein>
<accession>A0A1G2T6X7</accession>
<reference evidence="1 2" key="1">
    <citation type="journal article" date="2016" name="Nat. Commun.">
        <title>Thousands of microbial genomes shed light on interconnected biogeochemical processes in an aquifer system.</title>
        <authorList>
            <person name="Anantharaman K."/>
            <person name="Brown C.T."/>
            <person name="Hug L.A."/>
            <person name="Sharon I."/>
            <person name="Castelle C.J."/>
            <person name="Probst A.J."/>
            <person name="Thomas B.C."/>
            <person name="Singh A."/>
            <person name="Wilkins M.J."/>
            <person name="Karaoz U."/>
            <person name="Brodie E.L."/>
            <person name="Williams K.H."/>
            <person name="Hubbard S.S."/>
            <person name="Banfield J.F."/>
        </authorList>
    </citation>
    <scope>NUCLEOTIDE SEQUENCE [LARGE SCALE GENOMIC DNA]</scope>
</reference>
<name>A0A1G2T6X7_9BACT</name>
<gene>
    <name evidence="1" type="ORF">A2W58_02035</name>
</gene>